<accession>A0A1G9Z493</accession>
<dbReference type="GO" id="GO:0006166">
    <property type="term" value="P:purine ribonucleoside salvage"/>
    <property type="evidence" value="ECO:0007669"/>
    <property type="project" value="UniProtKB-KW"/>
</dbReference>
<proteinExistence type="predicted"/>
<dbReference type="RefSeq" id="WP_089734989.1">
    <property type="nucleotide sequence ID" value="NZ_FNIA01000017.1"/>
</dbReference>
<evidence type="ECO:0000256" key="2">
    <source>
        <dbReference type="ARBA" id="ARBA00022726"/>
    </source>
</evidence>
<dbReference type="PANTHER" id="PTHR43864">
    <property type="entry name" value="HYPOXANTHINE/GUANINE PHOSPHORIBOSYLTRANSFERASE"/>
    <property type="match status" value="1"/>
</dbReference>
<evidence type="ECO:0000313" key="4">
    <source>
        <dbReference type="EMBL" id="SDN15486.1"/>
    </source>
</evidence>
<dbReference type="NCBIfam" id="NF002635">
    <property type="entry name" value="PRK02304.1-4"/>
    <property type="match status" value="1"/>
</dbReference>
<organism evidence="4 5">
    <name type="scientific">Haloarchaeobius iranensis</name>
    <dbReference type="NCBI Taxonomy" id="996166"/>
    <lineage>
        <taxon>Archaea</taxon>
        <taxon>Methanobacteriati</taxon>
        <taxon>Methanobacteriota</taxon>
        <taxon>Stenosarchaea group</taxon>
        <taxon>Halobacteria</taxon>
        <taxon>Halobacteriales</taxon>
        <taxon>Halorubellaceae</taxon>
        <taxon>Haloarchaeobius</taxon>
    </lineage>
</organism>
<name>A0A1G9Z493_9EURY</name>
<evidence type="ECO:0000313" key="5">
    <source>
        <dbReference type="Proteomes" id="UP000199370"/>
    </source>
</evidence>
<keyword evidence="4" id="KW-0328">Glycosyltransferase</keyword>
<dbReference type="EMBL" id="FNIA01000017">
    <property type="protein sequence ID" value="SDN15486.1"/>
    <property type="molecule type" value="Genomic_DNA"/>
</dbReference>
<reference evidence="4 5" key="1">
    <citation type="submission" date="2016-10" db="EMBL/GenBank/DDBJ databases">
        <authorList>
            <person name="de Groot N.N."/>
        </authorList>
    </citation>
    <scope>NUCLEOTIDE SEQUENCE [LARGE SCALE GENOMIC DNA]</scope>
    <source>
        <strain evidence="5">EB21,IBRC-M 10013,KCTC 4048</strain>
    </source>
</reference>
<keyword evidence="5" id="KW-1185">Reference proteome</keyword>
<protein>
    <submittedName>
        <fullName evidence="4">Adenine phosphoribosyltransferase</fullName>
    </submittedName>
</protein>
<dbReference type="Gene3D" id="3.40.50.2020">
    <property type="match status" value="1"/>
</dbReference>
<gene>
    <name evidence="4" type="ORF">SAMN05192554_11770</name>
</gene>
<sequence length="178" mass="19168">MDTLKRSVHESPVIERNGRTYLVHPISNGIPTLDPGLVREVVNGICQLADLADADVIATPVTMGVHVSTAVSLVSDIPLVVIRDRQYGFDDEYGFDAGDGRLYLNDVSEGDDVLVLDDLTNTGAFVAAITEALEEVGANVVDVVTVIRRVESDPVPMDHEVKSLLDVRVSADSVEIVD</sequence>
<dbReference type="OrthoDB" id="8323at2157"/>
<dbReference type="SUPFAM" id="SSF53271">
    <property type="entry name" value="PRTase-like"/>
    <property type="match status" value="1"/>
</dbReference>
<dbReference type="Proteomes" id="UP000199370">
    <property type="component" value="Unassembled WGS sequence"/>
</dbReference>
<keyword evidence="1 4" id="KW-0808">Transferase</keyword>
<evidence type="ECO:0000256" key="1">
    <source>
        <dbReference type="ARBA" id="ARBA00022679"/>
    </source>
</evidence>
<keyword evidence="2" id="KW-0660">Purine salvage</keyword>
<evidence type="ECO:0000259" key="3">
    <source>
        <dbReference type="Pfam" id="PF00156"/>
    </source>
</evidence>
<feature type="domain" description="Phosphoribosyltransferase" evidence="3">
    <location>
        <begin position="54"/>
        <end position="165"/>
    </location>
</feature>
<dbReference type="Pfam" id="PF00156">
    <property type="entry name" value="Pribosyltran"/>
    <property type="match status" value="1"/>
</dbReference>
<dbReference type="CDD" id="cd06223">
    <property type="entry name" value="PRTases_typeI"/>
    <property type="match status" value="1"/>
</dbReference>
<dbReference type="GO" id="GO:0016757">
    <property type="term" value="F:glycosyltransferase activity"/>
    <property type="evidence" value="ECO:0007669"/>
    <property type="project" value="UniProtKB-KW"/>
</dbReference>
<dbReference type="InterPro" id="IPR029057">
    <property type="entry name" value="PRTase-like"/>
</dbReference>
<dbReference type="InterPro" id="IPR000836">
    <property type="entry name" value="PRTase_dom"/>
</dbReference>
<dbReference type="PANTHER" id="PTHR43864:SF1">
    <property type="entry name" value="XANTHINE PHOSPHORIBOSYLTRANSFERASE"/>
    <property type="match status" value="1"/>
</dbReference>
<dbReference type="AlphaFoldDB" id="A0A1G9Z493"/>
<dbReference type="STRING" id="996166.SAMN05192554_11770"/>
<dbReference type="InterPro" id="IPR050118">
    <property type="entry name" value="Pur/Pyrimidine_PRTase"/>
</dbReference>